<name>U6L858_EIMTE</name>
<evidence type="ECO:0000313" key="3">
    <source>
        <dbReference type="Proteomes" id="UP000030747"/>
    </source>
</evidence>
<feature type="compositionally biased region" description="Basic residues" evidence="1">
    <location>
        <begin position="138"/>
        <end position="148"/>
    </location>
</feature>
<accession>U6L858</accession>
<feature type="region of interest" description="Disordered" evidence="1">
    <location>
        <begin position="1"/>
        <end position="23"/>
    </location>
</feature>
<dbReference type="OrthoDB" id="346609at2759"/>
<organism evidence="2 3">
    <name type="scientific">Eimeria tenella</name>
    <name type="common">Coccidian parasite</name>
    <dbReference type="NCBI Taxonomy" id="5802"/>
    <lineage>
        <taxon>Eukaryota</taxon>
        <taxon>Sar</taxon>
        <taxon>Alveolata</taxon>
        <taxon>Apicomplexa</taxon>
        <taxon>Conoidasida</taxon>
        <taxon>Coccidia</taxon>
        <taxon>Eucoccidiorida</taxon>
        <taxon>Eimeriorina</taxon>
        <taxon>Eimeriidae</taxon>
        <taxon>Eimeria</taxon>
    </lineage>
</organism>
<dbReference type="Proteomes" id="UP000030747">
    <property type="component" value="Unassembled WGS sequence"/>
</dbReference>
<dbReference type="EMBL" id="HG676374">
    <property type="protein sequence ID" value="CDJ43935.1"/>
    <property type="molecule type" value="Genomic_DNA"/>
</dbReference>
<gene>
    <name evidence="2" type="ORF">ETH_00021305</name>
</gene>
<evidence type="ECO:0000256" key="1">
    <source>
        <dbReference type="SAM" id="MobiDB-lite"/>
    </source>
</evidence>
<dbReference type="GeneID" id="25253376"/>
<proteinExistence type="predicted"/>
<feature type="region of interest" description="Disordered" evidence="1">
    <location>
        <begin position="86"/>
        <end position="148"/>
    </location>
</feature>
<reference evidence="2" key="2">
    <citation type="submission" date="2013-10" db="EMBL/GenBank/DDBJ databases">
        <authorList>
            <person name="Aslett M."/>
        </authorList>
    </citation>
    <scope>NUCLEOTIDE SEQUENCE [LARGE SCALE GENOMIC DNA]</scope>
    <source>
        <strain evidence="2">Houghton</strain>
    </source>
</reference>
<evidence type="ECO:0000313" key="2">
    <source>
        <dbReference type="EMBL" id="CDJ43935.1"/>
    </source>
</evidence>
<dbReference type="VEuPathDB" id="ToxoDB:ETH_00021305"/>
<reference evidence="2" key="1">
    <citation type="submission" date="2013-10" db="EMBL/GenBank/DDBJ databases">
        <title>Genomic analysis of the causative agents of coccidiosis in chickens.</title>
        <authorList>
            <person name="Reid A.J."/>
            <person name="Blake D."/>
            <person name="Billington K."/>
            <person name="Browne H."/>
            <person name="Dunn M."/>
            <person name="Hung S."/>
            <person name="Kawahara F."/>
            <person name="Miranda-Saavedra D."/>
            <person name="Mourier T."/>
            <person name="Nagra H."/>
            <person name="Otto T.D."/>
            <person name="Rawlings N."/>
            <person name="Sanchez A."/>
            <person name="Sanders M."/>
            <person name="Subramaniam C."/>
            <person name="Tay Y."/>
            <person name="Dear P."/>
            <person name="Doerig C."/>
            <person name="Gruber A."/>
            <person name="Parkinson J."/>
            <person name="Shirley M."/>
            <person name="Wan K.L."/>
            <person name="Berriman M."/>
            <person name="Tomley F."/>
            <person name="Pain A."/>
        </authorList>
    </citation>
    <scope>NUCLEOTIDE SEQUENCE [LARGE SCALE GENOMIC DNA]</scope>
    <source>
        <strain evidence="2">Houghton</strain>
    </source>
</reference>
<keyword evidence="3" id="KW-1185">Reference proteome</keyword>
<sequence>MKRSRRRTDTPFGEGQSPFDAESLYRDASDKKALESLNEFQREAELARRYEEFARQRQREELLKNERDRRDGRLEALSDIRARRARMKQLQSKASDSSLLTRGGPLLLSQQQQQQQHQEQQQQHQQQQQQSPWAARQRAVRSPRKGPP</sequence>
<dbReference type="VEuPathDB" id="ToxoDB:ETH2_1436200"/>
<feature type="compositionally biased region" description="Polar residues" evidence="1">
    <location>
        <begin position="89"/>
        <end position="100"/>
    </location>
</feature>
<dbReference type="AlphaFoldDB" id="U6L858"/>
<feature type="compositionally biased region" description="Low complexity" evidence="1">
    <location>
        <begin position="110"/>
        <end position="130"/>
    </location>
</feature>
<dbReference type="RefSeq" id="XP_013234684.1">
    <property type="nucleotide sequence ID" value="XM_013379230.1"/>
</dbReference>
<protein>
    <submittedName>
        <fullName evidence="2">Uncharacterized protein</fullName>
    </submittedName>
</protein>